<sequence length="329" mass="38378">MLHYQHLSNSKNLLAFSAGVDSSALFFMLLDSGVSFDIALVNYGIRDSANEEERHAKSLAEKYNINLHTIKAPLYDNNFEANARAFRYDFFKSLIDRYAYDNLLTAHQLNDQLEWLLMRLSRGAGVAELLGLESMSKRVTSKKREFTLIRPLLDRSKEELLDYLAEYNHPYFVDESNSEYRYERNRFRAKYSEPLMREFSAGIRRSFEYLHKDKAMLLDGIELLFSYDELRVYRIKENSLKSKAADLALKELGYLLSSAQRKEIDGSDSIVIGGRWAVVYQESRLYISPFLNTTMEKKYKDLCRISSLPIKIRAYCFSKNIKPMDIMKL</sequence>
<evidence type="ECO:0000256" key="6">
    <source>
        <dbReference type="ARBA" id="ARBA00048539"/>
    </source>
</evidence>
<evidence type="ECO:0000313" key="8">
    <source>
        <dbReference type="EMBL" id="SFV55966.1"/>
    </source>
</evidence>
<dbReference type="AlphaFoldDB" id="A0A1W1BR19"/>
<keyword evidence="5" id="KW-0067">ATP-binding</keyword>
<reference evidence="8" key="1">
    <citation type="submission" date="2016-10" db="EMBL/GenBank/DDBJ databases">
        <authorList>
            <person name="de Groot N.N."/>
        </authorList>
    </citation>
    <scope>NUCLEOTIDE SEQUENCE</scope>
</reference>
<feature type="domain" description="tRNA(Ile)-lysidine/2-thiocytidine synthase N-terminal" evidence="7">
    <location>
        <begin position="12"/>
        <end position="189"/>
    </location>
</feature>
<evidence type="ECO:0000256" key="4">
    <source>
        <dbReference type="ARBA" id="ARBA00022741"/>
    </source>
</evidence>
<gene>
    <name evidence="8" type="ORF">MNB_SV-6-1631</name>
</gene>
<dbReference type="Gene3D" id="3.40.50.620">
    <property type="entry name" value="HUPs"/>
    <property type="match status" value="1"/>
</dbReference>
<evidence type="ECO:0000256" key="1">
    <source>
        <dbReference type="ARBA" id="ARBA00013267"/>
    </source>
</evidence>
<evidence type="ECO:0000256" key="3">
    <source>
        <dbReference type="ARBA" id="ARBA00022694"/>
    </source>
</evidence>
<dbReference type="Pfam" id="PF01171">
    <property type="entry name" value="ATP_bind_3"/>
    <property type="match status" value="1"/>
</dbReference>
<evidence type="ECO:0000256" key="5">
    <source>
        <dbReference type="ARBA" id="ARBA00022840"/>
    </source>
</evidence>
<comment type="catalytic activity">
    <reaction evidence="6">
        <text>cytidine(34) in tRNA(Ile2) + L-lysine + ATP = lysidine(34) in tRNA(Ile2) + AMP + diphosphate + H(+)</text>
        <dbReference type="Rhea" id="RHEA:43744"/>
        <dbReference type="Rhea" id="RHEA-COMP:10625"/>
        <dbReference type="Rhea" id="RHEA-COMP:10670"/>
        <dbReference type="ChEBI" id="CHEBI:15378"/>
        <dbReference type="ChEBI" id="CHEBI:30616"/>
        <dbReference type="ChEBI" id="CHEBI:32551"/>
        <dbReference type="ChEBI" id="CHEBI:33019"/>
        <dbReference type="ChEBI" id="CHEBI:82748"/>
        <dbReference type="ChEBI" id="CHEBI:83665"/>
        <dbReference type="ChEBI" id="CHEBI:456215"/>
        <dbReference type="EC" id="6.3.4.19"/>
    </reaction>
</comment>
<dbReference type="EC" id="6.3.4.19" evidence="1"/>
<dbReference type="EMBL" id="FPHC01000039">
    <property type="protein sequence ID" value="SFV55966.1"/>
    <property type="molecule type" value="Genomic_DNA"/>
</dbReference>
<keyword evidence="2 8" id="KW-0436">Ligase</keyword>
<evidence type="ECO:0000259" key="7">
    <source>
        <dbReference type="Pfam" id="PF01171"/>
    </source>
</evidence>
<keyword evidence="3" id="KW-0819">tRNA processing</keyword>
<dbReference type="GO" id="GO:0008033">
    <property type="term" value="P:tRNA processing"/>
    <property type="evidence" value="ECO:0007669"/>
    <property type="project" value="UniProtKB-KW"/>
</dbReference>
<dbReference type="SUPFAM" id="SSF52402">
    <property type="entry name" value="Adenine nucleotide alpha hydrolases-like"/>
    <property type="match status" value="1"/>
</dbReference>
<dbReference type="InterPro" id="IPR014729">
    <property type="entry name" value="Rossmann-like_a/b/a_fold"/>
</dbReference>
<dbReference type="InterPro" id="IPR011063">
    <property type="entry name" value="TilS/TtcA_N"/>
</dbReference>
<dbReference type="GO" id="GO:0032267">
    <property type="term" value="F:tRNA(Ile)-lysidine synthase activity"/>
    <property type="evidence" value="ECO:0007669"/>
    <property type="project" value="UniProtKB-EC"/>
</dbReference>
<keyword evidence="4" id="KW-0547">Nucleotide-binding</keyword>
<dbReference type="InterPro" id="IPR012795">
    <property type="entry name" value="tRNA_Ile_lys_synt_N"/>
</dbReference>
<dbReference type="HAMAP" id="MF_01161">
    <property type="entry name" value="tRNA_Ile_lys_synt"/>
    <property type="match status" value="1"/>
</dbReference>
<protein>
    <recommendedName>
        <fullName evidence="1">tRNA(Ile)-lysidine synthetase</fullName>
        <ecNumber evidence="1">6.3.4.19</ecNumber>
    </recommendedName>
</protein>
<dbReference type="PANTHER" id="PTHR43033">
    <property type="entry name" value="TRNA(ILE)-LYSIDINE SYNTHASE-RELATED"/>
    <property type="match status" value="1"/>
</dbReference>
<dbReference type="PANTHER" id="PTHR43033:SF1">
    <property type="entry name" value="TRNA(ILE)-LYSIDINE SYNTHASE-RELATED"/>
    <property type="match status" value="1"/>
</dbReference>
<evidence type="ECO:0000256" key="2">
    <source>
        <dbReference type="ARBA" id="ARBA00022598"/>
    </source>
</evidence>
<dbReference type="NCBIfam" id="TIGR02432">
    <property type="entry name" value="lysidine_TilS_N"/>
    <property type="match status" value="1"/>
</dbReference>
<dbReference type="GO" id="GO:0005524">
    <property type="term" value="F:ATP binding"/>
    <property type="evidence" value="ECO:0007669"/>
    <property type="project" value="UniProtKB-KW"/>
</dbReference>
<dbReference type="InterPro" id="IPR012094">
    <property type="entry name" value="tRNA_Ile_lys_synt"/>
</dbReference>
<dbReference type="CDD" id="cd01992">
    <property type="entry name" value="TilS_N"/>
    <property type="match status" value="1"/>
</dbReference>
<accession>A0A1W1BR19</accession>
<proteinExistence type="inferred from homology"/>
<organism evidence="8">
    <name type="scientific">hydrothermal vent metagenome</name>
    <dbReference type="NCBI Taxonomy" id="652676"/>
    <lineage>
        <taxon>unclassified sequences</taxon>
        <taxon>metagenomes</taxon>
        <taxon>ecological metagenomes</taxon>
    </lineage>
</organism>
<name>A0A1W1BR19_9ZZZZ</name>